<dbReference type="InterPro" id="IPR004360">
    <property type="entry name" value="Glyas_Fos-R_dOase_dom"/>
</dbReference>
<dbReference type="InterPro" id="IPR004361">
    <property type="entry name" value="Glyoxalase_1"/>
</dbReference>
<organism evidence="11 12">
    <name type="scientific">Rhodofomes roseus</name>
    <dbReference type="NCBI Taxonomy" id="34475"/>
    <lineage>
        <taxon>Eukaryota</taxon>
        <taxon>Fungi</taxon>
        <taxon>Dikarya</taxon>
        <taxon>Basidiomycota</taxon>
        <taxon>Agaricomycotina</taxon>
        <taxon>Agaricomycetes</taxon>
        <taxon>Polyporales</taxon>
        <taxon>Rhodofomes</taxon>
    </lineage>
</organism>
<dbReference type="STRING" id="34475.A0A4Y9XZD8"/>
<dbReference type="InterPro" id="IPR018146">
    <property type="entry name" value="Glyoxalase_1_CS"/>
</dbReference>
<feature type="binding site" evidence="7">
    <location>
        <position position="77"/>
    </location>
    <ligand>
        <name>Zn(2+)</name>
        <dbReference type="ChEBI" id="CHEBI:29105"/>
        <note>ligand shared between dimeric partners</note>
    </ligand>
</feature>
<dbReference type="Proteomes" id="UP000298390">
    <property type="component" value="Unassembled WGS sequence"/>
</dbReference>
<evidence type="ECO:0000256" key="7">
    <source>
        <dbReference type="PIRSR" id="PIRSR604361-3"/>
    </source>
</evidence>
<dbReference type="Gene3D" id="3.10.180.10">
    <property type="entry name" value="2,3-Dihydroxybiphenyl 1,2-Dioxygenase, domain 1"/>
    <property type="match status" value="1"/>
</dbReference>
<dbReference type="PROSITE" id="PS00935">
    <property type="entry name" value="GLYOXALASE_I_2"/>
    <property type="match status" value="1"/>
</dbReference>
<dbReference type="AlphaFoldDB" id="A0A4Y9XZD8"/>
<feature type="binding site" evidence="7">
    <location>
        <position position="106"/>
    </location>
    <ligand>
        <name>Zn(2+)</name>
        <dbReference type="ChEBI" id="CHEBI:29105"/>
        <note>ligand shared between dimeric partners</note>
    </ligand>
</feature>
<dbReference type="UniPathway" id="UPA00619">
    <property type="reaction ID" value="UER00675"/>
</dbReference>
<accession>A0A4Y9XZD8</accession>
<dbReference type="NCBIfam" id="TIGR00068">
    <property type="entry name" value="glyox_I"/>
    <property type="match status" value="1"/>
</dbReference>
<evidence type="ECO:0000256" key="5">
    <source>
        <dbReference type="ARBA" id="ARBA00022833"/>
    </source>
</evidence>
<comment type="pathway">
    <text evidence="1 8">Secondary metabolite metabolism; methylglyoxal degradation; (R)-lactate from methylglyoxal: step 1/2.</text>
</comment>
<dbReference type="GO" id="GO:0046872">
    <property type="term" value="F:metal ion binding"/>
    <property type="evidence" value="ECO:0007669"/>
    <property type="project" value="UniProtKB-UniRule"/>
</dbReference>
<dbReference type="PANTHER" id="PTHR10374">
    <property type="entry name" value="LACTOYLGLUTATHIONE LYASE GLYOXALASE I"/>
    <property type="match status" value="1"/>
</dbReference>
<evidence type="ECO:0000256" key="3">
    <source>
        <dbReference type="ARBA" id="ARBA00012081"/>
    </source>
</evidence>
<dbReference type="EMBL" id="SEKV01000589">
    <property type="protein sequence ID" value="TFY55455.1"/>
    <property type="molecule type" value="Genomic_DNA"/>
</dbReference>
<comment type="cofactor">
    <cofactor evidence="7">
        <name>Zn(2+)</name>
        <dbReference type="ChEBI" id="CHEBI:29105"/>
    </cofactor>
    <text evidence="7">Binds 1 zinc ion per subunit. In the homodimer, two zinc ions are bound between subunits.</text>
</comment>
<comment type="similarity">
    <text evidence="2 8">Belongs to the glyoxalase I family.</text>
</comment>
<dbReference type="GO" id="GO:0004462">
    <property type="term" value="F:lactoylglutathione lyase activity"/>
    <property type="evidence" value="ECO:0007669"/>
    <property type="project" value="UniProtKB-UniRule"/>
</dbReference>
<proteinExistence type="inferred from homology"/>
<dbReference type="CDD" id="cd07233">
    <property type="entry name" value="GlxI_Zn"/>
    <property type="match status" value="1"/>
</dbReference>
<gene>
    <name evidence="11" type="ORF">EVJ58_g8239</name>
</gene>
<keyword evidence="6 8" id="KW-0456">Lyase</keyword>
<keyword evidence="4 7" id="KW-0479">Metal-binding</keyword>
<sequence length="766" mass="85606">MPNAETAGYQQFNHTMVRVKDPEASVKFYTEVLGLTLLSHYKFDSFTLYFLAYDHSGGTLSAKELKDSRFNREGVLELTHNHGTESDASFSGYASGNSEPGKGFGHIAITVPDVAAACERFEKLGVTFKKKLTDGRMKDIAFILDPDGMHLLDLDDYSLSAIVSLLSQCDSLNLSLTSRKLHPFAKRHALSSIEIENAQQLKRIFGYLLEDAPNRLGCVRTLKVSQCAFDGPSNEDYSTAPLLADVLEGATRLRTLTLEVVGDVVKAEPRVAAALCRLDQLVELHLHELTSASFELVGRLSCTPRRIGLWGRNDDGPNESERCDGTLLLSAPVLRYVRSLHLSMLRIANQQALPPGADVQRPTTHWPDLRDLKIENTYVSAATLVDAFPNVEAIHFDSRKDIEEWNRRDDIDVVLWRAERLRAGTRRLTGKSKDDKFLTVETACWSRDIDRAYGTREDFTQWTISCRVRWLMFDLVHNENAANKLLPIMERTSPVVLSLQRLPTMEKPSFWKGFAISAPRIRYLDLTLASDMLLETKLVFRIHALPALSQLPLVALRLCRVKPASLYVHDMDESRVIVYPGWRLAMRDLASDIAKAVTSLSVLCVGEGALVLNDALSRYRFCGPALWWRIVPNDEPAPSERESDGEGAEDEEGEDDDEDNDDGGDSDEEADGSDEEGSDDYGGKGSEGEASENESDEDEDASTQKLTVILGPDRSRRMVPISRDLGEHIRAYLESSKFTETSPFNDELFALLERTAVPREPVAEPY</sequence>
<evidence type="ECO:0000256" key="9">
    <source>
        <dbReference type="SAM" id="MobiDB-lite"/>
    </source>
</evidence>
<feature type="compositionally biased region" description="Acidic residues" evidence="9">
    <location>
        <begin position="689"/>
        <end position="701"/>
    </location>
</feature>
<evidence type="ECO:0000313" key="12">
    <source>
        <dbReference type="Proteomes" id="UP000298390"/>
    </source>
</evidence>
<dbReference type="PROSITE" id="PS00934">
    <property type="entry name" value="GLYOXALASE_I_1"/>
    <property type="match status" value="1"/>
</dbReference>
<dbReference type="EC" id="4.4.1.5" evidence="3 8"/>
<keyword evidence="5 7" id="KW-0862">Zinc</keyword>
<evidence type="ECO:0000259" key="10">
    <source>
        <dbReference type="PROSITE" id="PS51819"/>
    </source>
</evidence>
<comment type="function">
    <text evidence="8">Catalyzes the conversion of hemimercaptal, formed from methylglyoxal and glutathione, to S-lactoylglutathione.</text>
</comment>
<evidence type="ECO:0000313" key="11">
    <source>
        <dbReference type="EMBL" id="TFY55455.1"/>
    </source>
</evidence>
<name>A0A4Y9XZD8_9APHY</name>
<feature type="region of interest" description="Disordered" evidence="9">
    <location>
        <begin position="633"/>
        <end position="714"/>
    </location>
</feature>
<reference evidence="11 12" key="1">
    <citation type="submission" date="2019-01" db="EMBL/GenBank/DDBJ databases">
        <title>Genome sequencing of the rare red list fungi Fomitopsis rosea.</title>
        <authorList>
            <person name="Buettner E."/>
            <person name="Kellner H."/>
        </authorList>
    </citation>
    <scope>NUCLEOTIDE SEQUENCE [LARGE SCALE GENOMIC DNA]</scope>
    <source>
        <strain evidence="11 12">DSM 105464</strain>
    </source>
</reference>
<feature type="domain" description="VOC" evidence="10">
    <location>
        <begin position="11"/>
        <end position="156"/>
    </location>
</feature>
<evidence type="ECO:0000256" key="1">
    <source>
        <dbReference type="ARBA" id="ARBA00005008"/>
    </source>
</evidence>
<dbReference type="InterPro" id="IPR037523">
    <property type="entry name" value="VOC_core"/>
</dbReference>
<dbReference type="PANTHER" id="PTHR10374:SF30">
    <property type="entry name" value="LACTOYLGLUTATHIONE LYASE"/>
    <property type="match status" value="1"/>
</dbReference>
<comment type="caution">
    <text evidence="11">The sequence shown here is derived from an EMBL/GenBank/DDBJ whole genome shotgun (WGS) entry which is preliminary data.</text>
</comment>
<evidence type="ECO:0000256" key="4">
    <source>
        <dbReference type="ARBA" id="ARBA00022723"/>
    </source>
</evidence>
<feature type="compositionally biased region" description="Acidic residues" evidence="9">
    <location>
        <begin position="645"/>
        <end position="679"/>
    </location>
</feature>
<dbReference type="SUPFAM" id="SSF54593">
    <property type="entry name" value="Glyoxalase/Bleomycin resistance protein/Dihydroxybiphenyl dioxygenase"/>
    <property type="match status" value="1"/>
</dbReference>
<protein>
    <recommendedName>
        <fullName evidence="3 8">Lactoylglutathione lyase</fullName>
        <ecNumber evidence="3 8">4.4.1.5</ecNumber>
    </recommendedName>
    <alternativeName>
        <fullName evidence="8">Glyoxalase I</fullName>
    </alternativeName>
</protein>
<comment type="catalytic activity">
    <reaction evidence="8">
        <text>(R)-S-lactoylglutathione = methylglyoxal + glutathione</text>
        <dbReference type="Rhea" id="RHEA:19069"/>
        <dbReference type="ChEBI" id="CHEBI:17158"/>
        <dbReference type="ChEBI" id="CHEBI:57474"/>
        <dbReference type="ChEBI" id="CHEBI:57925"/>
        <dbReference type="EC" id="4.4.1.5"/>
    </reaction>
</comment>
<dbReference type="InterPro" id="IPR029068">
    <property type="entry name" value="Glyas_Bleomycin-R_OHBP_Dase"/>
</dbReference>
<evidence type="ECO:0000256" key="2">
    <source>
        <dbReference type="ARBA" id="ARBA00010363"/>
    </source>
</evidence>
<dbReference type="PROSITE" id="PS51819">
    <property type="entry name" value="VOC"/>
    <property type="match status" value="1"/>
</dbReference>
<dbReference type="Pfam" id="PF00903">
    <property type="entry name" value="Glyoxalase"/>
    <property type="match status" value="1"/>
</dbReference>
<evidence type="ECO:0000256" key="8">
    <source>
        <dbReference type="RuleBase" id="RU361179"/>
    </source>
</evidence>
<evidence type="ECO:0000256" key="6">
    <source>
        <dbReference type="ARBA" id="ARBA00023239"/>
    </source>
</evidence>